<organism evidence="2 3">
    <name type="scientific">Paratrimastix pyriformis</name>
    <dbReference type="NCBI Taxonomy" id="342808"/>
    <lineage>
        <taxon>Eukaryota</taxon>
        <taxon>Metamonada</taxon>
        <taxon>Preaxostyla</taxon>
        <taxon>Paratrimastigidae</taxon>
        <taxon>Paratrimastix</taxon>
    </lineage>
</organism>
<protein>
    <submittedName>
        <fullName evidence="2">Oxysterol-binding protein 9</fullName>
    </submittedName>
</protein>
<feature type="region of interest" description="Disordered" evidence="1">
    <location>
        <begin position="1"/>
        <end position="33"/>
    </location>
</feature>
<dbReference type="Pfam" id="PF01237">
    <property type="entry name" value="Oxysterol_BP"/>
    <property type="match status" value="2"/>
</dbReference>
<dbReference type="PANTHER" id="PTHR10972:SF148">
    <property type="entry name" value="OXYSTEROL-BINDING PROTEIN 9"/>
    <property type="match status" value="1"/>
</dbReference>
<dbReference type="PANTHER" id="PTHR10972">
    <property type="entry name" value="OXYSTEROL-BINDING PROTEIN-RELATED"/>
    <property type="match status" value="1"/>
</dbReference>
<evidence type="ECO:0000256" key="1">
    <source>
        <dbReference type="SAM" id="MobiDB-lite"/>
    </source>
</evidence>
<reference evidence="2" key="1">
    <citation type="journal article" date="2022" name="bioRxiv">
        <title>Genomics of Preaxostyla Flagellates Illuminates Evolutionary Transitions and the Path Towards Mitochondrial Loss.</title>
        <authorList>
            <person name="Novak L.V.F."/>
            <person name="Treitli S.C."/>
            <person name="Pyrih J."/>
            <person name="Halakuc P."/>
            <person name="Pipaliya S.V."/>
            <person name="Vacek V."/>
            <person name="Brzon O."/>
            <person name="Soukal P."/>
            <person name="Eme L."/>
            <person name="Dacks J.B."/>
            <person name="Karnkowska A."/>
            <person name="Elias M."/>
            <person name="Hampl V."/>
        </authorList>
    </citation>
    <scope>NUCLEOTIDE SEQUENCE</scope>
    <source>
        <strain evidence="2">RCP-MX</strain>
    </source>
</reference>
<sequence>MEPTEKPHPPDSSSDPYKEDDSQEESDLETATARAELARAEAELGGKPLPTDAEVNPISLLEKSLRQNAVAENLEQNAPQPIPAPTNPADDERFSTARKYGGLKADDPVLMRYQRGLVFSLIKQAGVNVMQGKNLLNVSLPVRIMEPRSYLLRITEAFSYIGFLHRAAATTDPLERMKNCIAFVMAGMHPTLLQAKPFNPILGETLQATYADGTQIWMEQVTHHPPVSAWLVRDAAKTFEFVGWGEYEAKFRGNAIKAHQKGPQSVKFADGTTLYWLWPGLRIHGLVYGERISEYIGKVEFHYPAHNLHAELTFETENRGIIHSVTSFFSRSKRTARPVDFFSGDIFRQQWQGQLPVRGSPRERLASVDGTWLAYLDIDGRRYWDIRTSKPYVPRPVENPLPSDSRFRTDMTELAAGRLDSAQSEKVRLEEKQRHEAKLRKQGYASSAPATPPVASDGASATATATATATTAAPSESTEPTDMAPPEAHPIPTSRSTPDLPASE</sequence>
<feature type="region of interest" description="Disordered" evidence="1">
    <location>
        <begin position="433"/>
        <end position="504"/>
    </location>
</feature>
<evidence type="ECO:0000313" key="2">
    <source>
        <dbReference type="EMBL" id="KAJ4459630.1"/>
    </source>
</evidence>
<feature type="region of interest" description="Disordered" evidence="1">
    <location>
        <begin position="73"/>
        <end position="94"/>
    </location>
</feature>
<dbReference type="Gene3D" id="2.40.160.120">
    <property type="match status" value="1"/>
</dbReference>
<dbReference type="EMBL" id="JAPMOS010000018">
    <property type="protein sequence ID" value="KAJ4459630.1"/>
    <property type="molecule type" value="Genomic_DNA"/>
</dbReference>
<keyword evidence="3" id="KW-1185">Reference proteome</keyword>
<feature type="compositionally biased region" description="Low complexity" evidence="1">
    <location>
        <begin position="445"/>
        <end position="481"/>
    </location>
</feature>
<dbReference type="Proteomes" id="UP001141327">
    <property type="component" value="Unassembled WGS sequence"/>
</dbReference>
<dbReference type="InterPro" id="IPR000648">
    <property type="entry name" value="Oxysterol-bd"/>
</dbReference>
<comment type="caution">
    <text evidence="2">The sequence shown here is derived from an EMBL/GenBank/DDBJ whole genome shotgun (WGS) entry which is preliminary data.</text>
</comment>
<evidence type="ECO:0000313" key="3">
    <source>
        <dbReference type="Proteomes" id="UP001141327"/>
    </source>
</evidence>
<gene>
    <name evidence="2" type="ORF">PAPYR_4376</name>
</gene>
<accession>A0ABQ8USB9</accession>
<proteinExistence type="predicted"/>
<dbReference type="InterPro" id="IPR037239">
    <property type="entry name" value="OSBP_sf"/>
</dbReference>
<name>A0ABQ8USB9_9EUKA</name>
<dbReference type="SUPFAM" id="SSF144000">
    <property type="entry name" value="Oxysterol-binding protein-like"/>
    <property type="match status" value="1"/>
</dbReference>